<dbReference type="OMA" id="IVCVTYS"/>
<dbReference type="AlphaFoldDB" id="A0A8B8IQF2"/>
<keyword evidence="1" id="KW-1185">Reference proteome</keyword>
<reference evidence="2" key="1">
    <citation type="submission" date="2025-08" db="UniProtKB">
        <authorList>
            <consortium name="RefSeq"/>
        </authorList>
    </citation>
    <scope>IDENTIFICATION</scope>
    <source>
        <tissue evidence="2">Whole body</tissue>
    </source>
</reference>
<name>A0A8B8IQF2_VANTA</name>
<dbReference type="GeneID" id="113403117"/>
<gene>
    <name evidence="2" type="primary">LOC113403117</name>
</gene>
<proteinExistence type="predicted"/>
<sequence>MDALKVIKFHHPLVDNLNIVYNVSSRSIVFWNKYQIFLFDELKYESLDNDCQWIHFTEFSTAQVILSVNYLICLDNNGFIYISPLKFKQSAQKRIKSSFQLREQGILCIEYNENNNVTFSIQKEATKLYFCVHKISSVFPLEKKIQISNENIQCASNVICGKMIFSSRALSETEFIDIKDLFQLKDVQWTNQLLVIVSFDNLTLCAFLICLKSTQEIVSPVKLLTYPSQINNISFIYENHLNIIISLASGTLIKQPLSSEYKLRSNIIHLNTAINKCLAINSTMIYTDGISMWKSENTYSETSITFREFVVRHVKDFIKVADQIVCVTYSKLIYLIPLEEEACYLNNPTTDGDYCSASDLLNNCDYLDKIMEEIKKNDQIIKSIKKEENYLMTLALSNRKDIMNEVIHYNVTILDNYEDILNEDIPFTMTNNIKEYFHTDNLYFLIKITTTCHLQQKFSDILSNLFGNLKIHITLLSESKVLKTTSITVQEQLKTMNIVIPLNTQMLNLTKVTLHIQLVTYIPCALNEKDTLWTNLHSVKIVLNPENFIKTNNSRHNIKFIKEPKKSILDLIYETTYKHYGKLFKINRVSNTRTAFKWSFYVKLPNNYQDSLKNRNFFFEKFYISKAKYLLNELSSEEFLKSRSNLCFIIDNERVELEILNDGIFDPILKVTSQNAQVAFGIRNFLAGLAHNGFRNYEYEFASNTLYDSLENMERKIKACLLKKNSNEEFINIFDQYQRNIIGALVI</sequence>
<dbReference type="RefSeq" id="XP_026499350.2">
    <property type="nucleotide sequence ID" value="XM_026643565.2"/>
</dbReference>
<dbReference type="OrthoDB" id="6881329at2759"/>
<protein>
    <submittedName>
        <fullName evidence="2">Uncharacterized protein LOC113403117</fullName>
    </submittedName>
</protein>
<evidence type="ECO:0000313" key="2">
    <source>
        <dbReference type="RefSeq" id="XP_026499350.2"/>
    </source>
</evidence>
<organism evidence="1 2">
    <name type="scientific">Vanessa tameamea</name>
    <name type="common">Kamehameha butterfly</name>
    <dbReference type="NCBI Taxonomy" id="334116"/>
    <lineage>
        <taxon>Eukaryota</taxon>
        <taxon>Metazoa</taxon>
        <taxon>Ecdysozoa</taxon>
        <taxon>Arthropoda</taxon>
        <taxon>Hexapoda</taxon>
        <taxon>Insecta</taxon>
        <taxon>Pterygota</taxon>
        <taxon>Neoptera</taxon>
        <taxon>Endopterygota</taxon>
        <taxon>Lepidoptera</taxon>
        <taxon>Glossata</taxon>
        <taxon>Ditrysia</taxon>
        <taxon>Papilionoidea</taxon>
        <taxon>Nymphalidae</taxon>
        <taxon>Nymphalinae</taxon>
        <taxon>Vanessa</taxon>
    </lineage>
</organism>
<evidence type="ECO:0000313" key="1">
    <source>
        <dbReference type="Proteomes" id="UP001652626"/>
    </source>
</evidence>
<accession>A0A8B8IQF2</accession>
<dbReference type="Proteomes" id="UP001652626">
    <property type="component" value="Chromosome 25"/>
</dbReference>